<feature type="region of interest" description="Disordered" evidence="1">
    <location>
        <begin position="324"/>
        <end position="354"/>
    </location>
</feature>
<evidence type="ECO:0000256" key="1">
    <source>
        <dbReference type="SAM" id="MobiDB-lite"/>
    </source>
</evidence>
<proteinExistence type="predicted"/>
<evidence type="ECO:0000313" key="3">
    <source>
        <dbReference type="Proteomes" id="UP001249851"/>
    </source>
</evidence>
<keyword evidence="3" id="KW-1185">Reference proteome</keyword>
<reference evidence="2" key="1">
    <citation type="journal article" date="2023" name="G3 (Bethesda)">
        <title>Whole genome assembly and annotation of the endangered Caribbean coral Acropora cervicornis.</title>
        <authorList>
            <person name="Selwyn J.D."/>
            <person name="Vollmer S.V."/>
        </authorList>
    </citation>
    <scope>NUCLEOTIDE SEQUENCE</scope>
    <source>
        <strain evidence="2">K2</strain>
    </source>
</reference>
<dbReference type="EMBL" id="JARQWQ010000239">
    <property type="protein sequence ID" value="KAK2546943.1"/>
    <property type="molecule type" value="Genomic_DNA"/>
</dbReference>
<name>A0AAD9PQ51_ACRCE</name>
<gene>
    <name evidence="2" type="ORF">P5673_033328</name>
</gene>
<dbReference type="Proteomes" id="UP001249851">
    <property type="component" value="Unassembled WGS sequence"/>
</dbReference>
<comment type="caution">
    <text evidence="2">The sequence shown here is derived from an EMBL/GenBank/DDBJ whole genome shotgun (WGS) entry which is preliminary data.</text>
</comment>
<dbReference type="AlphaFoldDB" id="A0AAD9PQ51"/>
<accession>A0AAD9PQ51</accession>
<protein>
    <submittedName>
        <fullName evidence="2">Uncharacterized protein</fullName>
    </submittedName>
</protein>
<evidence type="ECO:0000313" key="2">
    <source>
        <dbReference type="EMBL" id="KAK2546943.1"/>
    </source>
</evidence>
<reference evidence="2" key="2">
    <citation type="journal article" date="2023" name="Science">
        <title>Genomic signatures of disease resistance in endangered staghorn corals.</title>
        <authorList>
            <person name="Vollmer S.V."/>
            <person name="Selwyn J.D."/>
            <person name="Despard B.A."/>
            <person name="Roesel C.L."/>
        </authorList>
    </citation>
    <scope>NUCLEOTIDE SEQUENCE</scope>
    <source>
        <strain evidence="2">K2</strain>
    </source>
</reference>
<feature type="non-terminal residue" evidence="2">
    <location>
        <position position="1"/>
    </location>
</feature>
<sequence length="354" mass="40438">MSDGTDPACRWNDKLYYDGDHWKENGVDFFCTNSSHESHGVRPGCYVESRRVNCTGAIADEIRPISDRCNIRADCEDFSDERNCENYYCPYETAHGFLWNRTQLGQQVLKECSLVNPTWTGLFGSKCGQYYTRTVWDHNHICNCENRTLLEYFKKNNAKVNSTNFFNVSEDLAISGKAKQFSNPRIFLNLNKELFFNITSRFLTPLTLDNANLALHYCLSFIDTMLTSPQYSVKNPFCKAELAEERNSLIYKALGFLRQAPNQTEAHRVGWEPNERSVDDMKQGPGSYIRDIFKDDSPKTKSFGIAGRLLFLQLNTAPLVSPFVEQKTTPGDPAREKNVTSKSNTTRTTHNDSV</sequence>
<organism evidence="2 3">
    <name type="scientific">Acropora cervicornis</name>
    <name type="common">Staghorn coral</name>
    <dbReference type="NCBI Taxonomy" id="6130"/>
    <lineage>
        <taxon>Eukaryota</taxon>
        <taxon>Metazoa</taxon>
        <taxon>Cnidaria</taxon>
        <taxon>Anthozoa</taxon>
        <taxon>Hexacorallia</taxon>
        <taxon>Scleractinia</taxon>
        <taxon>Astrocoeniina</taxon>
        <taxon>Acroporidae</taxon>
        <taxon>Acropora</taxon>
    </lineage>
</organism>